<dbReference type="OMA" id="EITILTW"/>
<dbReference type="EMBL" id="MVGT01002487">
    <property type="protein sequence ID" value="OVA07488.1"/>
    <property type="molecule type" value="Genomic_DNA"/>
</dbReference>
<gene>
    <name evidence="1" type="ORF">BVC80_8177g4</name>
</gene>
<reference evidence="1 2" key="1">
    <citation type="journal article" date="2017" name="Mol. Plant">
        <title>The Genome of Medicinal Plant Macleaya cordata Provides New Insights into Benzylisoquinoline Alkaloids Metabolism.</title>
        <authorList>
            <person name="Liu X."/>
            <person name="Liu Y."/>
            <person name="Huang P."/>
            <person name="Ma Y."/>
            <person name="Qing Z."/>
            <person name="Tang Q."/>
            <person name="Cao H."/>
            <person name="Cheng P."/>
            <person name="Zheng Y."/>
            <person name="Yuan Z."/>
            <person name="Zhou Y."/>
            <person name="Liu J."/>
            <person name="Tang Z."/>
            <person name="Zhuo Y."/>
            <person name="Zhang Y."/>
            <person name="Yu L."/>
            <person name="Huang J."/>
            <person name="Yang P."/>
            <person name="Peng Q."/>
            <person name="Zhang J."/>
            <person name="Jiang W."/>
            <person name="Zhang Z."/>
            <person name="Lin K."/>
            <person name="Ro D.K."/>
            <person name="Chen X."/>
            <person name="Xiong X."/>
            <person name="Shang Y."/>
            <person name="Huang S."/>
            <person name="Zeng J."/>
        </authorList>
    </citation>
    <scope>NUCLEOTIDE SEQUENCE [LARGE SCALE GENOMIC DNA]</scope>
    <source>
        <strain evidence="2">cv. BLH2017</strain>
        <tissue evidence="1">Root</tissue>
    </source>
</reference>
<dbReference type="Pfam" id="PF14223">
    <property type="entry name" value="Retrotran_gag_2"/>
    <property type="match status" value="1"/>
</dbReference>
<organism evidence="1 2">
    <name type="scientific">Macleaya cordata</name>
    <name type="common">Five-seeded plume-poppy</name>
    <name type="synonym">Bocconia cordata</name>
    <dbReference type="NCBI Taxonomy" id="56857"/>
    <lineage>
        <taxon>Eukaryota</taxon>
        <taxon>Viridiplantae</taxon>
        <taxon>Streptophyta</taxon>
        <taxon>Embryophyta</taxon>
        <taxon>Tracheophyta</taxon>
        <taxon>Spermatophyta</taxon>
        <taxon>Magnoliopsida</taxon>
        <taxon>Ranunculales</taxon>
        <taxon>Papaveraceae</taxon>
        <taxon>Papaveroideae</taxon>
        <taxon>Macleaya</taxon>
    </lineage>
</organism>
<proteinExistence type="predicted"/>
<dbReference type="AlphaFoldDB" id="A0A200QAG1"/>
<sequence>MLTTQFENLRIEEHKTFNEFYGKLGEIVSNIFALGETNFNSKIIRKVLRSLLKSFEVKVTAIEESKDIDAILPKELVGNLWTFESNFHSTKKFDNIAFKVSKKVSISNDKSFDDSSDEEITILTWKFMKHTKRKKEGLQEFDKNSSFS</sequence>
<keyword evidence="2" id="KW-1185">Reference proteome</keyword>
<dbReference type="InParanoid" id="A0A200QAG1"/>
<name>A0A200QAG1_MACCD</name>
<protein>
    <recommendedName>
        <fullName evidence="3">Gag-pol polyprotein</fullName>
    </recommendedName>
</protein>
<comment type="caution">
    <text evidence="1">The sequence shown here is derived from an EMBL/GenBank/DDBJ whole genome shotgun (WGS) entry which is preliminary data.</text>
</comment>
<accession>A0A200QAG1</accession>
<dbReference type="OrthoDB" id="1001766at2759"/>
<evidence type="ECO:0000313" key="1">
    <source>
        <dbReference type="EMBL" id="OVA07488.1"/>
    </source>
</evidence>
<evidence type="ECO:0000313" key="2">
    <source>
        <dbReference type="Proteomes" id="UP000195402"/>
    </source>
</evidence>
<dbReference type="Proteomes" id="UP000195402">
    <property type="component" value="Unassembled WGS sequence"/>
</dbReference>
<evidence type="ECO:0008006" key="3">
    <source>
        <dbReference type="Google" id="ProtNLM"/>
    </source>
</evidence>